<name>A0A7J6SRW8_PEROL</name>
<proteinExistence type="predicted"/>
<dbReference type="AlphaFoldDB" id="A0A7J6SRW8"/>
<comment type="caution">
    <text evidence="1">The sequence shown here is derived from an EMBL/GenBank/DDBJ whole genome shotgun (WGS) entry which is preliminary data.</text>
</comment>
<gene>
    <name evidence="1" type="ORF">FOZ63_010370</name>
</gene>
<accession>A0A7J6SRW8</accession>
<dbReference type="Proteomes" id="UP000553632">
    <property type="component" value="Unassembled WGS sequence"/>
</dbReference>
<sequence length="154" mass="15810">GGVLPAVDPAAAAAAGAAGGAAAAPANQAANVPHVLSPTQVQAALAQIRAAAEVSDWGVGVFSSEVPPRGVGGTRKKLNNDKSKCHTSGVLTTRVVPSVPKVQFLGKLKIILPRITAQLMQDSRQTVFTSQFKLQKVRAGSPPEWGARTVPMSQ</sequence>
<organism evidence="1 2">
    <name type="scientific">Perkinsus olseni</name>
    <name type="common">Perkinsus atlanticus</name>
    <dbReference type="NCBI Taxonomy" id="32597"/>
    <lineage>
        <taxon>Eukaryota</taxon>
        <taxon>Sar</taxon>
        <taxon>Alveolata</taxon>
        <taxon>Perkinsozoa</taxon>
        <taxon>Perkinsea</taxon>
        <taxon>Perkinsida</taxon>
        <taxon>Perkinsidae</taxon>
        <taxon>Perkinsus</taxon>
    </lineage>
</organism>
<feature type="non-terminal residue" evidence="1">
    <location>
        <position position="1"/>
    </location>
</feature>
<evidence type="ECO:0000313" key="1">
    <source>
        <dbReference type="EMBL" id="KAF4735688.1"/>
    </source>
</evidence>
<feature type="non-terminal residue" evidence="1">
    <location>
        <position position="154"/>
    </location>
</feature>
<protein>
    <submittedName>
        <fullName evidence="1">Uncharacterized protein</fullName>
    </submittedName>
</protein>
<reference evidence="1 2" key="1">
    <citation type="submission" date="2020-04" db="EMBL/GenBank/DDBJ databases">
        <title>Perkinsus olseni comparative genomics.</title>
        <authorList>
            <person name="Bogema D.R."/>
        </authorList>
    </citation>
    <scope>NUCLEOTIDE SEQUENCE [LARGE SCALE GENOMIC DNA]</scope>
    <source>
        <strain evidence="1 2">ATCC PRA-207</strain>
    </source>
</reference>
<evidence type="ECO:0000313" key="2">
    <source>
        <dbReference type="Proteomes" id="UP000553632"/>
    </source>
</evidence>
<dbReference type="EMBL" id="JABANO010016127">
    <property type="protein sequence ID" value="KAF4735688.1"/>
    <property type="molecule type" value="Genomic_DNA"/>
</dbReference>
<keyword evidence="2" id="KW-1185">Reference proteome</keyword>